<protein>
    <submittedName>
        <fullName evidence="3">Amidohydrolase family protein</fullName>
    </submittedName>
</protein>
<dbReference type="SUPFAM" id="SSF51338">
    <property type="entry name" value="Composite domain of metallo-dependent hydrolases"/>
    <property type="match status" value="1"/>
</dbReference>
<dbReference type="Gene3D" id="3.20.20.140">
    <property type="entry name" value="Metal-dependent hydrolases"/>
    <property type="match status" value="1"/>
</dbReference>
<dbReference type="EMBL" id="CP012199">
    <property type="protein sequence ID" value="AMG74964.1"/>
    <property type="molecule type" value="Genomic_DNA"/>
</dbReference>
<dbReference type="CDD" id="cd01299">
    <property type="entry name" value="Met_dep_hydrolase_A"/>
    <property type="match status" value="1"/>
</dbReference>
<dbReference type="Proteomes" id="UP000058599">
    <property type="component" value="Chromosome"/>
</dbReference>
<dbReference type="Gene3D" id="2.30.40.10">
    <property type="entry name" value="Urease, subunit C, domain 1"/>
    <property type="match status" value="1"/>
</dbReference>
<dbReference type="InterPro" id="IPR057744">
    <property type="entry name" value="OTAase-like"/>
</dbReference>
<evidence type="ECO:0000259" key="2">
    <source>
        <dbReference type="Pfam" id="PF01979"/>
    </source>
</evidence>
<dbReference type="Pfam" id="PF01979">
    <property type="entry name" value="Amidohydro_1"/>
    <property type="match status" value="1"/>
</dbReference>
<evidence type="ECO:0000256" key="1">
    <source>
        <dbReference type="SAM" id="SignalP"/>
    </source>
</evidence>
<dbReference type="InterPro" id="IPR011059">
    <property type="entry name" value="Metal-dep_hydrolase_composite"/>
</dbReference>
<feature type="chain" id="PRO_5041674320" evidence="1">
    <location>
        <begin position="29"/>
        <end position="437"/>
    </location>
</feature>
<dbReference type="PANTHER" id="PTHR43135">
    <property type="entry name" value="ALPHA-D-RIBOSE 1-METHYLPHOSPHONATE 5-TRIPHOSPHATE DIPHOSPHATASE"/>
    <property type="match status" value="1"/>
</dbReference>
<reference evidence="3 4" key="1">
    <citation type="journal article" date="2016" name="BMC Genomics">
        <title>Genomic analysis of the nitrate-respiring Sphingopyxis granuli (formerly Sphingomonas macrogoltabida) strain TFA.</title>
        <authorList>
            <person name="Garcia-Romero I."/>
            <person name="Perez-Pulido A.J."/>
            <person name="Gonzalez-Flores Y.E."/>
            <person name="Reyes-Ramirez F."/>
            <person name="Santero E."/>
            <person name="Floriano B."/>
        </authorList>
    </citation>
    <scope>NUCLEOTIDE SEQUENCE [LARGE SCALE GENOMIC DNA]</scope>
    <source>
        <strain evidence="3 4">TFA</strain>
    </source>
</reference>
<organism evidence="3 4">
    <name type="scientific">Sphingopyxis granuli</name>
    <dbReference type="NCBI Taxonomy" id="267128"/>
    <lineage>
        <taxon>Bacteria</taxon>
        <taxon>Pseudomonadati</taxon>
        <taxon>Pseudomonadota</taxon>
        <taxon>Alphaproteobacteria</taxon>
        <taxon>Sphingomonadales</taxon>
        <taxon>Sphingomonadaceae</taxon>
        <taxon>Sphingopyxis</taxon>
    </lineage>
</organism>
<dbReference type="GO" id="GO:0016810">
    <property type="term" value="F:hydrolase activity, acting on carbon-nitrogen (but not peptide) bonds"/>
    <property type="evidence" value="ECO:0007669"/>
    <property type="project" value="InterPro"/>
</dbReference>
<accession>A0AA86L3B8</accession>
<dbReference type="InterPro" id="IPR032466">
    <property type="entry name" value="Metal_Hydrolase"/>
</dbReference>
<dbReference type="RefSeq" id="WP_067184317.1">
    <property type="nucleotide sequence ID" value="NZ_CP012199.1"/>
</dbReference>
<evidence type="ECO:0000313" key="4">
    <source>
        <dbReference type="Proteomes" id="UP000058599"/>
    </source>
</evidence>
<dbReference type="SUPFAM" id="SSF51556">
    <property type="entry name" value="Metallo-dependent hydrolases"/>
    <property type="match status" value="1"/>
</dbReference>
<dbReference type="PANTHER" id="PTHR43135:SF3">
    <property type="entry name" value="ALPHA-D-RIBOSE 1-METHYLPHOSPHONATE 5-TRIPHOSPHATE DIPHOSPHATASE"/>
    <property type="match status" value="1"/>
</dbReference>
<dbReference type="KEGG" id="sgi:SGRAN_2612"/>
<proteinExistence type="predicted"/>
<name>A0AA86L3B8_9SPHN</name>
<evidence type="ECO:0000313" key="3">
    <source>
        <dbReference type="EMBL" id="AMG74964.1"/>
    </source>
</evidence>
<keyword evidence="1" id="KW-0732">Signal</keyword>
<dbReference type="AlphaFoldDB" id="A0AA86L3B8"/>
<gene>
    <name evidence="3" type="ORF">SGRAN_2612</name>
</gene>
<dbReference type="InterPro" id="IPR051781">
    <property type="entry name" value="Metallo-dep_Hydrolase"/>
</dbReference>
<feature type="domain" description="Amidohydrolase-related" evidence="2">
    <location>
        <begin position="89"/>
        <end position="426"/>
    </location>
</feature>
<dbReference type="InterPro" id="IPR006680">
    <property type="entry name" value="Amidohydro-rel"/>
</dbReference>
<sequence length="437" mass="46824">MPIDTLRRIARYLTGLAAAVLVTAPAVAQSPAPDVVALVGGAVVDVENGRVIEDAVVVIEGERIVQLGPRGRLQPPPGARIVPVDGRWLIPGLMNMHVHFGLKLPGSAGAELQNETDAQQALRMAHNARLSLRAGVTSVRLVSEIHGNDFALRRAIDRGEAVGPRIETAGELIVPTGGHGFLEVDGPYAFAQAARRQISQGASWIKIAISGGISDTHGAIAAAPMTNDELSVLIDVAHRNGVRVTAHNGSPEAAMQALTYGIDGFEHGYHLTEPVLRRMAKDKVWLVPTIVVSQPGARAFYQRIGSPDWYLQRVDSVGRDHWAMLQSAIRLGVPIALGTDQFPFEDNEGTTATVREAELYVDAGMTPLQALQAATIQPARMMRRDADIGSIAVGKFADIVLVDADPTRDIRALRSIDFVMKGGQVVRDDHGLSGQVR</sequence>
<feature type="signal peptide" evidence="1">
    <location>
        <begin position="1"/>
        <end position="28"/>
    </location>
</feature>
<keyword evidence="4" id="KW-1185">Reference proteome</keyword>